<dbReference type="InterPro" id="IPR013656">
    <property type="entry name" value="PAS_4"/>
</dbReference>
<name>A0A8H9I5X0_9ALTE</name>
<evidence type="ECO:0000256" key="3">
    <source>
        <dbReference type="ARBA" id="ARBA00022636"/>
    </source>
</evidence>
<dbReference type="InterPro" id="IPR052155">
    <property type="entry name" value="Biofilm_reg_signaling"/>
</dbReference>
<dbReference type="PANTHER" id="PTHR44757">
    <property type="entry name" value="DIGUANYLATE CYCLASE DGCP"/>
    <property type="match status" value="1"/>
</dbReference>
<feature type="domain" description="PAS" evidence="5">
    <location>
        <begin position="28"/>
        <end position="63"/>
    </location>
</feature>
<dbReference type="NCBIfam" id="TIGR00229">
    <property type="entry name" value="sensory_box"/>
    <property type="match status" value="1"/>
</dbReference>
<dbReference type="Pfam" id="PF08447">
    <property type="entry name" value="PAS_3"/>
    <property type="match status" value="1"/>
</dbReference>
<dbReference type="InterPro" id="IPR035965">
    <property type="entry name" value="PAS-like_dom_sf"/>
</dbReference>
<dbReference type="RefSeq" id="WP_191865058.1">
    <property type="nucleotide sequence ID" value="NZ_BMZC01000001.1"/>
</dbReference>
<reference evidence="8" key="1">
    <citation type="journal article" date="2014" name="Int. J. Syst. Evol. Microbiol.">
        <title>Complete genome sequence of Corynebacterium casei LMG S-19264T (=DSM 44701T), isolated from a smear-ripened cheese.</title>
        <authorList>
            <consortium name="US DOE Joint Genome Institute (JGI-PGF)"/>
            <person name="Walter F."/>
            <person name="Albersmeier A."/>
            <person name="Kalinowski J."/>
            <person name="Ruckert C."/>
        </authorList>
    </citation>
    <scope>NUCLEOTIDE SEQUENCE</scope>
    <source>
        <strain evidence="8">KCTC 32337</strain>
    </source>
</reference>
<keyword evidence="3" id="KW-0973">c-di-GMP</keyword>
<evidence type="ECO:0000259" key="5">
    <source>
        <dbReference type="PROSITE" id="PS50112"/>
    </source>
</evidence>
<dbReference type="SMART" id="SM00052">
    <property type="entry name" value="EAL"/>
    <property type="match status" value="1"/>
</dbReference>
<dbReference type="PROSITE" id="PS50112">
    <property type="entry name" value="PAS"/>
    <property type="match status" value="1"/>
</dbReference>
<comment type="catalytic activity">
    <reaction evidence="4">
        <text>3',3'-c-di-GMP + H2O = 5'-phosphoguanylyl(3'-&gt;5')guanosine + H(+)</text>
        <dbReference type="Rhea" id="RHEA:24902"/>
        <dbReference type="ChEBI" id="CHEBI:15377"/>
        <dbReference type="ChEBI" id="CHEBI:15378"/>
        <dbReference type="ChEBI" id="CHEBI:58754"/>
        <dbReference type="ChEBI" id="CHEBI:58805"/>
        <dbReference type="EC" id="3.1.4.52"/>
    </reaction>
    <physiologicalReaction direction="left-to-right" evidence="4">
        <dbReference type="Rhea" id="RHEA:24903"/>
    </physiologicalReaction>
</comment>
<dbReference type="InterPro" id="IPR035919">
    <property type="entry name" value="EAL_sf"/>
</dbReference>
<dbReference type="Proteomes" id="UP000622604">
    <property type="component" value="Unassembled WGS sequence"/>
</dbReference>
<dbReference type="CDD" id="cd01948">
    <property type="entry name" value="EAL"/>
    <property type="match status" value="1"/>
</dbReference>
<dbReference type="FunFam" id="3.30.70.270:FF:000001">
    <property type="entry name" value="Diguanylate cyclase domain protein"/>
    <property type="match status" value="1"/>
</dbReference>
<comment type="caution">
    <text evidence="8">The sequence shown here is derived from an EMBL/GenBank/DDBJ whole genome shotgun (WGS) entry which is preliminary data.</text>
</comment>
<dbReference type="CDD" id="cd01949">
    <property type="entry name" value="GGDEF"/>
    <property type="match status" value="1"/>
</dbReference>
<gene>
    <name evidence="8" type="ORF">GCM10011274_01570</name>
</gene>
<dbReference type="GO" id="GO:0071111">
    <property type="term" value="F:cyclic-guanylate-specific phosphodiesterase activity"/>
    <property type="evidence" value="ECO:0007669"/>
    <property type="project" value="UniProtKB-EC"/>
</dbReference>
<dbReference type="InterPro" id="IPR000160">
    <property type="entry name" value="GGDEF_dom"/>
</dbReference>
<dbReference type="SUPFAM" id="SSF55785">
    <property type="entry name" value="PYP-like sensor domain (PAS domain)"/>
    <property type="match status" value="2"/>
</dbReference>
<dbReference type="PROSITE" id="PS50887">
    <property type="entry name" value="GGDEF"/>
    <property type="match status" value="1"/>
</dbReference>
<evidence type="ECO:0000256" key="2">
    <source>
        <dbReference type="ARBA" id="ARBA00012282"/>
    </source>
</evidence>
<evidence type="ECO:0000313" key="9">
    <source>
        <dbReference type="Proteomes" id="UP000622604"/>
    </source>
</evidence>
<dbReference type="SMART" id="SM00267">
    <property type="entry name" value="GGDEF"/>
    <property type="match status" value="1"/>
</dbReference>
<dbReference type="Gene3D" id="3.30.450.20">
    <property type="entry name" value="PAS domain"/>
    <property type="match status" value="2"/>
</dbReference>
<dbReference type="FunFam" id="3.20.20.450:FF:000001">
    <property type="entry name" value="Cyclic di-GMP phosphodiesterase yahA"/>
    <property type="match status" value="1"/>
</dbReference>
<dbReference type="PROSITE" id="PS50883">
    <property type="entry name" value="EAL"/>
    <property type="match status" value="1"/>
</dbReference>
<dbReference type="CDD" id="cd00130">
    <property type="entry name" value="PAS"/>
    <property type="match status" value="1"/>
</dbReference>
<dbReference type="Gene3D" id="3.20.20.450">
    <property type="entry name" value="EAL domain"/>
    <property type="match status" value="1"/>
</dbReference>
<evidence type="ECO:0000256" key="4">
    <source>
        <dbReference type="ARBA" id="ARBA00051114"/>
    </source>
</evidence>
<evidence type="ECO:0000313" key="8">
    <source>
        <dbReference type="EMBL" id="GGZ47558.1"/>
    </source>
</evidence>
<dbReference type="Pfam" id="PF00990">
    <property type="entry name" value="GGDEF"/>
    <property type="match status" value="1"/>
</dbReference>
<dbReference type="InterPro" id="IPR029787">
    <property type="entry name" value="Nucleotide_cyclase"/>
</dbReference>
<dbReference type="SUPFAM" id="SSF55073">
    <property type="entry name" value="Nucleotide cyclase"/>
    <property type="match status" value="1"/>
</dbReference>
<dbReference type="GO" id="GO:0071732">
    <property type="term" value="P:cellular response to nitric oxide"/>
    <property type="evidence" value="ECO:0007669"/>
    <property type="project" value="UniProtKB-ARBA"/>
</dbReference>
<accession>A0A8H9I5X0</accession>
<organism evidence="8 9">
    <name type="scientific">Paraglaciecola chathamensis</name>
    <dbReference type="NCBI Taxonomy" id="368405"/>
    <lineage>
        <taxon>Bacteria</taxon>
        <taxon>Pseudomonadati</taxon>
        <taxon>Pseudomonadota</taxon>
        <taxon>Gammaproteobacteria</taxon>
        <taxon>Alteromonadales</taxon>
        <taxon>Alteromonadaceae</taxon>
        <taxon>Paraglaciecola</taxon>
    </lineage>
</organism>
<dbReference type="InterPro" id="IPR000014">
    <property type="entry name" value="PAS"/>
</dbReference>
<dbReference type="AlphaFoldDB" id="A0A8H9I5X0"/>
<dbReference type="InterPro" id="IPR043128">
    <property type="entry name" value="Rev_trsase/Diguanyl_cyclase"/>
</dbReference>
<dbReference type="InterPro" id="IPR013655">
    <property type="entry name" value="PAS_fold_3"/>
</dbReference>
<dbReference type="NCBIfam" id="TIGR00254">
    <property type="entry name" value="GGDEF"/>
    <property type="match status" value="1"/>
</dbReference>
<dbReference type="Pfam" id="PF08448">
    <property type="entry name" value="PAS_4"/>
    <property type="match status" value="1"/>
</dbReference>
<dbReference type="SUPFAM" id="SSF141868">
    <property type="entry name" value="EAL domain-like"/>
    <property type="match status" value="1"/>
</dbReference>
<evidence type="ECO:0000256" key="1">
    <source>
        <dbReference type="ARBA" id="ARBA00001946"/>
    </source>
</evidence>
<sequence>MIVHEEAIKDAVYQLFDEVDALSVQGYDEERNVIYWNLGSELLYGYTEEEALGQKLEDLIFPDFMREPVIAAHSDWINKGIKIPAEELTLRHKNGSDVSVFSSHVLFTNEHNKHEMYCIDINLAEVRQAQAQAQFKDNMLEAVFEATPDVFLLIDENGTIIDYHAGDNEDFYVFPKDCIGQSVSSLFPQPVARKFTVHNAIAFTKGGISTFEYEVELASGTRYFEARLSHLNAYKQVVVIIRDITEQHKAAESIRQHAYFDSLTSLPNRFLSLDRLSQMLKEAQRSKEKVALLFLDLDDFKKVNDSLGHEVGDKLLKEVANKLTLALRKADTVGRLGGDEFIVLLRSLTGDSDAIDIAENLLKIFREPFEIDGKELVLTLSIGIVTYTENGDSASDLLRHADAAMYQSKLSGRNTYSFFTKEMSDVMLRRLEIEEQLNHALQREEFEVYYQPKFDVKSKKMIGAEALLRWRNPLLGNVTPDEFIPIAEHTGMIVPIGKYVVKQSLAFLNNWNTTHQQTYTIAVNLSPRQFRDKTLIGFIEQTLHDENIAPKSLEFEITEGVLMAGNSYIDDALQDLHQLGVKLSMDDFGTGYSSLSYLRQYSFDVLKIDRSFISGITEKKEDLDLVKATIAMAHSLDLSVVAEGVETHEQLFLLDELGCDLVQGYYFSKPIPAENALDFRYPAN</sequence>
<feature type="domain" description="GGDEF" evidence="7">
    <location>
        <begin position="288"/>
        <end position="421"/>
    </location>
</feature>
<protein>
    <recommendedName>
        <fullName evidence="2">cyclic-guanylate-specific phosphodiesterase</fullName>
        <ecNumber evidence="2">3.1.4.52</ecNumber>
    </recommendedName>
</protein>
<dbReference type="InterPro" id="IPR001633">
    <property type="entry name" value="EAL_dom"/>
</dbReference>
<dbReference type="Pfam" id="PF00563">
    <property type="entry name" value="EAL"/>
    <property type="match status" value="1"/>
</dbReference>
<comment type="cofactor">
    <cofactor evidence="1">
        <name>Mg(2+)</name>
        <dbReference type="ChEBI" id="CHEBI:18420"/>
    </cofactor>
</comment>
<dbReference type="Gene3D" id="3.30.70.270">
    <property type="match status" value="1"/>
</dbReference>
<evidence type="ECO:0000259" key="7">
    <source>
        <dbReference type="PROSITE" id="PS50887"/>
    </source>
</evidence>
<dbReference type="EC" id="3.1.4.52" evidence="2"/>
<dbReference type="PANTHER" id="PTHR44757:SF2">
    <property type="entry name" value="BIOFILM ARCHITECTURE MAINTENANCE PROTEIN MBAA"/>
    <property type="match status" value="1"/>
</dbReference>
<evidence type="ECO:0000259" key="6">
    <source>
        <dbReference type="PROSITE" id="PS50883"/>
    </source>
</evidence>
<feature type="domain" description="EAL" evidence="6">
    <location>
        <begin position="430"/>
        <end position="684"/>
    </location>
</feature>
<dbReference type="SMART" id="SM00091">
    <property type="entry name" value="PAS"/>
    <property type="match status" value="2"/>
</dbReference>
<proteinExistence type="predicted"/>
<dbReference type="EMBL" id="BMZC01000001">
    <property type="protein sequence ID" value="GGZ47558.1"/>
    <property type="molecule type" value="Genomic_DNA"/>
</dbReference>
<reference evidence="8" key="2">
    <citation type="submission" date="2020-09" db="EMBL/GenBank/DDBJ databases">
        <authorList>
            <person name="Sun Q."/>
            <person name="Kim S."/>
        </authorList>
    </citation>
    <scope>NUCLEOTIDE SEQUENCE</scope>
    <source>
        <strain evidence="8">KCTC 32337</strain>
    </source>
</reference>